<name>A0A5S9F5K8_UABAM</name>
<dbReference type="Gene3D" id="2.40.420.20">
    <property type="match status" value="1"/>
</dbReference>
<dbReference type="EMBL" id="AP019860">
    <property type="protein sequence ID" value="BBM85362.1"/>
    <property type="molecule type" value="Genomic_DNA"/>
</dbReference>
<dbReference type="OrthoDB" id="1185083at2"/>
<proteinExistence type="predicted"/>
<protein>
    <submittedName>
        <fullName evidence="2">Acriflavin resistance protein</fullName>
    </submittedName>
</protein>
<dbReference type="GO" id="GO:1990281">
    <property type="term" value="C:efflux pump complex"/>
    <property type="evidence" value="ECO:0007669"/>
    <property type="project" value="TreeGrafter"/>
</dbReference>
<evidence type="ECO:0000313" key="2">
    <source>
        <dbReference type="EMBL" id="BBM85362.1"/>
    </source>
</evidence>
<evidence type="ECO:0000313" key="3">
    <source>
        <dbReference type="Proteomes" id="UP000326354"/>
    </source>
</evidence>
<dbReference type="AlphaFoldDB" id="A0A5S9F5K8"/>
<keyword evidence="3" id="KW-1185">Reference proteome</keyword>
<dbReference type="GO" id="GO:0015562">
    <property type="term" value="F:efflux transmembrane transporter activity"/>
    <property type="evidence" value="ECO:0007669"/>
    <property type="project" value="TreeGrafter"/>
</dbReference>
<gene>
    <name evidence="2" type="ORF">UABAM_03728</name>
</gene>
<sequence length="611" mass="68366">MAEEYYSFQDVLRELQMEESELKRLVSEGEVNAINDGQNVKFAKSEIENIRNNKMDAGTIMVPSGNGESSEEVLLVDEVDSGAISAIEEVGSSVALQAELADESSAFVNIDDSGPLLSMEESQDDNQPILNISSEMKKPRIQNVKEDTEELIFEQSSGEDLLETGELLFDSVNQVLPRDREEAELFTESEMGISDDYDDIDEASVKAAIDFVDSSDEEIVSTSTPKSNIHYSSVEMQRRQKVRTMAGVSVGLLTFAVVALFFFFPPKETNKTPTVTAHVVQNITSETAYSYTGEVKPIRETNVTTNTNGTVSALLSANSSVQKGQTIAEVASSGDPANKKKYESLKRRYDSSKKTFEKNKKYHRALKKYYAKYVKTPRSKRSALDKKTKRAAKIYHTMLDYRKNGKSWLAQMKKLKSQMGGKEEIKATANGFVTQVFAKNNSQLNSGDKIYAIGEADEVLCSFRIPKGEAQNWSKDDQIEVTIGSNNYNAVVENVNEDTSTQPVTLWLHVRINNNESQIKLGEQASLKYNKEHEVMAIPRSAVYTENGKTFVFVILEDKDKVLRRDVQLGEERENGYVRVSNLYANDKIVADNTIKLEENQDVVIAKDTDK</sequence>
<feature type="transmembrane region" description="Helical" evidence="1">
    <location>
        <begin position="245"/>
        <end position="264"/>
    </location>
</feature>
<organism evidence="2 3">
    <name type="scientific">Uabimicrobium amorphum</name>
    <dbReference type="NCBI Taxonomy" id="2596890"/>
    <lineage>
        <taxon>Bacteria</taxon>
        <taxon>Pseudomonadati</taxon>
        <taxon>Planctomycetota</taxon>
        <taxon>Candidatus Uabimicrobiia</taxon>
        <taxon>Candidatus Uabimicrobiales</taxon>
        <taxon>Candidatus Uabimicrobiaceae</taxon>
        <taxon>Candidatus Uabimicrobium</taxon>
    </lineage>
</organism>
<dbReference type="Proteomes" id="UP000326354">
    <property type="component" value="Chromosome"/>
</dbReference>
<dbReference type="RefSeq" id="WP_151969470.1">
    <property type="nucleotide sequence ID" value="NZ_AP019860.1"/>
</dbReference>
<keyword evidence="1" id="KW-1133">Transmembrane helix</keyword>
<dbReference type="KEGG" id="uam:UABAM_03728"/>
<dbReference type="PANTHER" id="PTHR30469:SF15">
    <property type="entry name" value="HLYD FAMILY OF SECRETION PROTEINS"/>
    <property type="match status" value="1"/>
</dbReference>
<dbReference type="PANTHER" id="PTHR30469">
    <property type="entry name" value="MULTIDRUG RESISTANCE PROTEIN MDTA"/>
    <property type="match status" value="1"/>
</dbReference>
<accession>A0A5S9F5K8</accession>
<keyword evidence="1" id="KW-0812">Transmembrane</keyword>
<evidence type="ECO:0000256" key="1">
    <source>
        <dbReference type="SAM" id="Phobius"/>
    </source>
</evidence>
<reference evidence="2 3" key="1">
    <citation type="submission" date="2019-08" db="EMBL/GenBank/DDBJ databases">
        <title>Complete genome sequence of Candidatus Uab amorphum.</title>
        <authorList>
            <person name="Shiratori T."/>
            <person name="Suzuki S."/>
            <person name="Kakizawa Y."/>
            <person name="Ishida K."/>
        </authorList>
    </citation>
    <scope>NUCLEOTIDE SEQUENCE [LARGE SCALE GENOMIC DNA]</scope>
    <source>
        <strain evidence="2 3">SRT547</strain>
    </source>
</reference>
<keyword evidence="1" id="KW-0472">Membrane</keyword>